<organism evidence="2 3">
    <name type="scientific">Deinococcus aerolatus</name>
    <dbReference type="NCBI Taxonomy" id="522487"/>
    <lineage>
        <taxon>Bacteria</taxon>
        <taxon>Thermotogati</taxon>
        <taxon>Deinococcota</taxon>
        <taxon>Deinococci</taxon>
        <taxon>Deinococcales</taxon>
        <taxon>Deinococcaceae</taxon>
        <taxon>Deinococcus</taxon>
    </lineage>
</organism>
<reference evidence="3" key="1">
    <citation type="journal article" date="2019" name="Int. J. Syst. Evol. Microbiol.">
        <title>The Global Catalogue of Microorganisms (GCM) 10K type strain sequencing project: providing services to taxonomists for standard genome sequencing and annotation.</title>
        <authorList>
            <consortium name="The Broad Institute Genomics Platform"/>
            <consortium name="The Broad Institute Genome Sequencing Center for Infectious Disease"/>
            <person name="Wu L."/>
            <person name="Ma J."/>
        </authorList>
    </citation>
    <scope>NUCLEOTIDE SEQUENCE [LARGE SCALE GENOMIC DNA]</scope>
    <source>
        <strain evidence="3">JCM 15442</strain>
    </source>
</reference>
<feature type="transmembrane region" description="Helical" evidence="1">
    <location>
        <begin position="81"/>
        <end position="100"/>
    </location>
</feature>
<keyword evidence="1" id="KW-1133">Transmembrane helix</keyword>
<dbReference type="Proteomes" id="UP000639973">
    <property type="component" value="Unassembled WGS sequence"/>
</dbReference>
<feature type="transmembrane region" description="Helical" evidence="1">
    <location>
        <begin position="43"/>
        <end position="61"/>
    </location>
</feature>
<gene>
    <name evidence="2" type="ORF">GCM10010840_33730</name>
</gene>
<accession>A0ABQ2GET2</accession>
<dbReference type="RefSeq" id="WP_229723735.1">
    <property type="nucleotide sequence ID" value="NZ_BMOL01000025.1"/>
</dbReference>
<keyword evidence="3" id="KW-1185">Reference proteome</keyword>
<dbReference type="EMBL" id="BMOL01000025">
    <property type="protein sequence ID" value="GGL92883.1"/>
    <property type="molecule type" value="Genomic_DNA"/>
</dbReference>
<proteinExistence type="predicted"/>
<feature type="transmembrane region" description="Helical" evidence="1">
    <location>
        <begin position="120"/>
        <end position="146"/>
    </location>
</feature>
<evidence type="ECO:0000256" key="1">
    <source>
        <dbReference type="SAM" id="Phobius"/>
    </source>
</evidence>
<sequence>MKQSKRDRQWSRIRWVEFAYAAALFVVVTGLFSYAALRPVSDVVFWVVSSVTMLLGVGIWVRQYQVLDELGKLRFLKSWMVSGVVTSSGLAWTLWWALYQSMKISGRTQTPGLPDLPPDLLYLSLSASYLSLVAGLLAMGLTNLYLRRRDERGE</sequence>
<keyword evidence="1" id="KW-0812">Transmembrane</keyword>
<protein>
    <submittedName>
        <fullName evidence="2">Uncharacterized protein</fullName>
    </submittedName>
</protein>
<keyword evidence="1" id="KW-0472">Membrane</keyword>
<comment type="caution">
    <text evidence="2">The sequence shown here is derived from an EMBL/GenBank/DDBJ whole genome shotgun (WGS) entry which is preliminary data.</text>
</comment>
<evidence type="ECO:0000313" key="3">
    <source>
        <dbReference type="Proteomes" id="UP000639973"/>
    </source>
</evidence>
<name>A0ABQ2GET2_9DEIO</name>
<evidence type="ECO:0000313" key="2">
    <source>
        <dbReference type="EMBL" id="GGL92883.1"/>
    </source>
</evidence>
<feature type="transmembrane region" description="Helical" evidence="1">
    <location>
        <begin position="20"/>
        <end position="37"/>
    </location>
</feature>